<feature type="chain" id="PRO_5015460923" description="Tricorn protease homolog" evidence="10">
    <location>
        <begin position="23"/>
        <end position="1090"/>
    </location>
</feature>
<keyword evidence="10" id="KW-0732">Signal</keyword>
<keyword evidence="5 7" id="KW-0378">Hydrolase</keyword>
<reference evidence="12 13" key="1">
    <citation type="submission" date="2018-02" db="EMBL/GenBank/DDBJ databases">
        <title>Genomic Encyclopedia of Archaeal and Bacterial Type Strains, Phase II (KMG-II): from individual species to whole genera.</title>
        <authorList>
            <person name="Goeker M."/>
        </authorList>
    </citation>
    <scope>NUCLEOTIDE SEQUENCE [LARGE SCALE GENOMIC DNA]</scope>
    <source>
        <strain evidence="12 13">DSM 29526</strain>
    </source>
</reference>
<feature type="active site" description="Charge relay system" evidence="8">
    <location>
        <position position="1033"/>
    </location>
</feature>
<feature type="active site" description="Nucleophile" evidence="8">
    <location>
        <position position="974"/>
    </location>
</feature>
<dbReference type="Gene3D" id="2.130.10.10">
    <property type="entry name" value="YVTN repeat-like/Quinoprotein amine dehydrogenase"/>
    <property type="match status" value="1"/>
</dbReference>
<evidence type="ECO:0000256" key="2">
    <source>
        <dbReference type="ARBA" id="ARBA00008524"/>
    </source>
</evidence>
<organism evidence="12 13">
    <name type="scientific">Neolewinella xylanilytica</name>
    <dbReference type="NCBI Taxonomy" id="1514080"/>
    <lineage>
        <taxon>Bacteria</taxon>
        <taxon>Pseudomonadati</taxon>
        <taxon>Bacteroidota</taxon>
        <taxon>Saprospiria</taxon>
        <taxon>Saprospirales</taxon>
        <taxon>Lewinellaceae</taxon>
        <taxon>Neolewinella</taxon>
    </lineage>
</organism>
<dbReference type="CDD" id="cd07562">
    <property type="entry name" value="Peptidase_S41_TRI"/>
    <property type="match status" value="1"/>
</dbReference>
<evidence type="ECO:0000256" key="9">
    <source>
        <dbReference type="SAM" id="MobiDB-lite"/>
    </source>
</evidence>
<feature type="compositionally biased region" description="Acidic residues" evidence="9">
    <location>
        <begin position="541"/>
        <end position="556"/>
    </location>
</feature>
<dbReference type="InterPro" id="IPR029414">
    <property type="entry name" value="Tricorn_PDZ"/>
</dbReference>
<dbReference type="AlphaFoldDB" id="A0A2S6IAR1"/>
<dbReference type="Proteomes" id="UP000237662">
    <property type="component" value="Unassembled WGS sequence"/>
</dbReference>
<feature type="active site" description="Charge relay system" evidence="8">
    <location>
        <position position="751"/>
    </location>
</feature>
<evidence type="ECO:0000313" key="12">
    <source>
        <dbReference type="EMBL" id="PPK88590.1"/>
    </source>
</evidence>
<dbReference type="InterPro" id="IPR015943">
    <property type="entry name" value="WD40/YVTN_repeat-like_dom_sf"/>
</dbReference>
<dbReference type="PIRSF" id="PIRSF036421">
    <property type="entry name" value="Tricorn_protease"/>
    <property type="match status" value="1"/>
</dbReference>
<feature type="compositionally biased region" description="Basic and acidic residues" evidence="9">
    <location>
        <begin position="557"/>
        <end position="574"/>
    </location>
</feature>
<feature type="domain" description="Tail specific protease" evidence="11">
    <location>
        <begin position="852"/>
        <end position="1044"/>
    </location>
</feature>
<dbReference type="Pfam" id="PF26549">
    <property type="entry name" value="Tricorn_N"/>
    <property type="match status" value="1"/>
</dbReference>
<dbReference type="Gene3D" id="2.120.10.60">
    <property type="entry name" value="Tricorn protease N-terminal domain"/>
    <property type="match status" value="1"/>
</dbReference>
<dbReference type="GO" id="GO:0006508">
    <property type="term" value="P:proteolysis"/>
    <property type="evidence" value="ECO:0007669"/>
    <property type="project" value="UniProtKB-UniRule"/>
</dbReference>
<keyword evidence="3 7" id="KW-0963">Cytoplasm</keyword>
<dbReference type="EC" id="3.4.21.-" evidence="7"/>
<feature type="signal peptide" evidence="10">
    <location>
        <begin position="1"/>
        <end position="22"/>
    </location>
</feature>
<name>A0A2S6IAR1_9BACT</name>
<evidence type="ECO:0000259" key="11">
    <source>
        <dbReference type="SMART" id="SM00245"/>
    </source>
</evidence>
<dbReference type="GO" id="GO:0005737">
    <property type="term" value="C:cytoplasm"/>
    <property type="evidence" value="ECO:0007669"/>
    <property type="project" value="UniProtKB-SubCell"/>
</dbReference>
<dbReference type="SUPFAM" id="SSF52096">
    <property type="entry name" value="ClpP/crotonase"/>
    <property type="match status" value="1"/>
</dbReference>
<accession>A0A2S6IAR1</accession>
<evidence type="ECO:0000256" key="10">
    <source>
        <dbReference type="SAM" id="SignalP"/>
    </source>
</evidence>
<dbReference type="Pfam" id="PF14685">
    <property type="entry name" value="PDZ_Tricorn"/>
    <property type="match status" value="1"/>
</dbReference>
<comment type="subcellular location">
    <subcellularLocation>
        <location evidence="1 7">Cytoplasm</location>
    </subcellularLocation>
</comment>
<feature type="region of interest" description="Disordered" evidence="9">
    <location>
        <begin position="537"/>
        <end position="574"/>
    </location>
</feature>
<protein>
    <recommendedName>
        <fullName evidence="7">Tricorn protease homolog</fullName>
        <ecNumber evidence="7">3.4.21.-</ecNumber>
    </recommendedName>
</protein>
<dbReference type="SMART" id="SM00245">
    <property type="entry name" value="TSPc"/>
    <property type="match status" value="1"/>
</dbReference>
<dbReference type="RefSeq" id="WP_104419129.1">
    <property type="nucleotide sequence ID" value="NZ_PTJC01000005.1"/>
</dbReference>
<keyword evidence="13" id="KW-1185">Reference proteome</keyword>
<evidence type="ECO:0000256" key="7">
    <source>
        <dbReference type="PIRNR" id="PIRNR036421"/>
    </source>
</evidence>
<dbReference type="InterPro" id="IPR029045">
    <property type="entry name" value="ClpP/crotonase-like_dom_sf"/>
</dbReference>
<evidence type="ECO:0000313" key="13">
    <source>
        <dbReference type="Proteomes" id="UP000237662"/>
    </source>
</evidence>
<dbReference type="InterPro" id="IPR012393">
    <property type="entry name" value="Tricorn_protease"/>
</dbReference>
<dbReference type="PANTHER" id="PTHR43253">
    <property type="entry name" value="TRICORN PROTEASE HOMOLOG 2-RELATED"/>
    <property type="match status" value="1"/>
</dbReference>
<comment type="similarity">
    <text evidence="2 7">Belongs to the peptidase S41B family.</text>
</comment>
<comment type="caution">
    <text evidence="12">The sequence shown here is derived from an EMBL/GenBank/DDBJ whole genome shotgun (WGS) entry which is preliminary data.</text>
</comment>
<dbReference type="Pfam" id="PF26550">
    <property type="entry name" value="Tricorn_2nd"/>
    <property type="match status" value="1"/>
</dbReference>
<dbReference type="Gene3D" id="3.90.226.10">
    <property type="entry name" value="2-enoyl-CoA Hydratase, Chain A, domain 1"/>
    <property type="match status" value="1"/>
</dbReference>
<dbReference type="EMBL" id="PTJC01000005">
    <property type="protein sequence ID" value="PPK88590.1"/>
    <property type="molecule type" value="Genomic_DNA"/>
</dbReference>
<sequence>MLPRFRRPLLFLLLALGSTLTAQETRLLRQPDIGSDAIAFVYGADIWTADRAGNNVRRITSTPAVEGSPKLSPDGQWLAFTSDRDGSEEVYVVSSRGGIPTRLTWHPSADEVRGWTTDGSRVLFASTRQTAPSPYNRLWTVSVQGGPAELVSEQWGYDGSYNADGTRLALDKMSRWDSEWRAYRGGQNTPIILLDLATQEETLLPNEQTTDVHPVWVGDEVYFLSDRDYTMNVYAYNVPSSELRQVTELTGSDIKWLAGGAQGLIVERDGYLHLLDPASGELEQLEIEVIGDFPWAEPSWEDVNDRAESVSLSPTGQRALMAARGDIFTVPTDKGDSRNLTQSSGAADRAPIWSPKGDRIAWFTDTDGEGYALHLTDQTGMGDATRIPIGESKMAWDPAWSPDGKQIAFIDDDVRIRVIDLDAQTVRTIDVGGNNLDRSRAEPRWSPDSRYLAYVKSGSNNFRRIWAWSTETEQSQPLTDAFADSFSPAWDRDGQHLYLLASTNLALGAGWANTSSMQADPDYKAYVVVLPGDLDSPFIPESDEEPVEQAEEDTEADKDTDKKEEQGDGAQEEKTVRVVIDFDNISRRTIALPVSGANYYATAAGPAGTLFLAEEKPGGSGATLKKFSLEKREASDFAEEVRNFAVSSDGKKILFQSGGGWKIADTGGENGKSGETVTPELTMKLDRLAEWKQIFEEAYRYERDYFYDPNLHGRDWKEVYERYAPLVPYIRHRDDLTYLLDQLGGELSVGHSFVSSGDTPDTEDAKVGLLGADLAAVNGHWRIQRIYTTETWNPGLSSPLDRPGLDVRVGTYLVGINGQALTAEDNPYRFLDGTQGKQTVLHLNDRPAFAGNRQVIVEPIGDENALRQRAWVEDNRRMVDSLSDGRLAYVWVPNTSGAGFVNFNRYYFAQQDKEGAVIDERFNGGGLLDDYMVDLMTRSLRAALTNEVPDGTPFRLPAGILGPKALLINERAGSGGDFFPWVFRQQEAGPLIGATTWGGLVKSSTHYRFIDGGSMTAPDNAVFDPLAGAFIAENVGIAPDIAVRQDAKALGEGRDPQLERAVEEVLRLLEAEEPVEVRNPAYPTPAVGGK</sequence>
<dbReference type="Gene3D" id="3.30.750.44">
    <property type="match status" value="1"/>
</dbReference>
<evidence type="ECO:0000256" key="6">
    <source>
        <dbReference type="ARBA" id="ARBA00022825"/>
    </source>
</evidence>
<evidence type="ECO:0000256" key="4">
    <source>
        <dbReference type="ARBA" id="ARBA00022670"/>
    </source>
</evidence>
<keyword evidence="6 7" id="KW-0720">Serine protease</keyword>
<evidence type="ECO:0000256" key="3">
    <source>
        <dbReference type="ARBA" id="ARBA00022490"/>
    </source>
</evidence>
<dbReference type="SUPFAM" id="SSF69304">
    <property type="entry name" value="Tricorn protease N-terminal domain"/>
    <property type="match status" value="1"/>
</dbReference>
<gene>
    <name evidence="12" type="ORF">CLV84_1559</name>
</gene>
<dbReference type="InterPro" id="IPR036034">
    <property type="entry name" value="PDZ_sf"/>
</dbReference>
<dbReference type="OrthoDB" id="9815657at2"/>
<dbReference type="Pfam" id="PF03572">
    <property type="entry name" value="Peptidase_S41"/>
    <property type="match status" value="1"/>
</dbReference>
<evidence type="ECO:0000256" key="5">
    <source>
        <dbReference type="ARBA" id="ARBA00022801"/>
    </source>
</evidence>
<dbReference type="SUPFAM" id="SSF50156">
    <property type="entry name" value="PDZ domain-like"/>
    <property type="match status" value="1"/>
</dbReference>
<evidence type="ECO:0000256" key="1">
    <source>
        <dbReference type="ARBA" id="ARBA00004496"/>
    </source>
</evidence>
<dbReference type="Pfam" id="PF14684">
    <property type="entry name" value="Tricorn_C1"/>
    <property type="match status" value="1"/>
</dbReference>
<comment type="function">
    <text evidence="7">Degrades oligopeptides.</text>
</comment>
<dbReference type="SUPFAM" id="SSF82171">
    <property type="entry name" value="DPP6 N-terminal domain-like"/>
    <property type="match status" value="1"/>
</dbReference>
<evidence type="ECO:0000256" key="8">
    <source>
        <dbReference type="PIRSR" id="PIRSR036421-1"/>
    </source>
</evidence>
<dbReference type="PANTHER" id="PTHR43253:SF1">
    <property type="entry name" value="TRICORN PROTEASE HOMOLOG 2-RELATED"/>
    <property type="match status" value="1"/>
</dbReference>
<dbReference type="GO" id="GO:0008236">
    <property type="term" value="F:serine-type peptidase activity"/>
    <property type="evidence" value="ECO:0007669"/>
    <property type="project" value="UniProtKB-UniRule"/>
</dbReference>
<dbReference type="InterPro" id="IPR005151">
    <property type="entry name" value="Tail-specific_protease"/>
</dbReference>
<proteinExistence type="inferred from homology"/>
<dbReference type="InterPro" id="IPR028204">
    <property type="entry name" value="Tricorn_C1"/>
</dbReference>
<dbReference type="Gene3D" id="2.30.42.10">
    <property type="match status" value="1"/>
</dbReference>
<keyword evidence="4 7" id="KW-0645">Protease</keyword>